<dbReference type="GO" id="GO:0031490">
    <property type="term" value="F:chromatin DNA binding"/>
    <property type="evidence" value="ECO:0007669"/>
    <property type="project" value="TreeGrafter"/>
</dbReference>
<dbReference type="Pfam" id="PF13872">
    <property type="entry name" value="AAA_34"/>
    <property type="match status" value="1"/>
</dbReference>
<dbReference type="STRING" id="106549.A0A540LDK4"/>
<dbReference type="EMBL" id="VIEB01000632">
    <property type="protein sequence ID" value="TQD84548.1"/>
    <property type="molecule type" value="Genomic_DNA"/>
</dbReference>
<comment type="caution">
    <text evidence="2">The sequence shown here is derived from an EMBL/GenBank/DDBJ whole genome shotgun (WGS) entry which is preliminary data.</text>
</comment>
<evidence type="ECO:0000313" key="2">
    <source>
        <dbReference type="EMBL" id="TQD84548.1"/>
    </source>
</evidence>
<dbReference type="PANTHER" id="PTHR12706">
    <property type="entry name" value="STRAWBERRY NOTCH-RELATED"/>
    <property type="match status" value="1"/>
</dbReference>
<proteinExistence type="predicted"/>
<dbReference type="GO" id="GO:0006355">
    <property type="term" value="P:regulation of DNA-templated transcription"/>
    <property type="evidence" value="ECO:0007669"/>
    <property type="project" value="InterPro"/>
</dbReference>
<keyword evidence="3" id="KW-1185">Reference proteome</keyword>
<dbReference type="Proteomes" id="UP000315295">
    <property type="component" value="Unassembled WGS sequence"/>
</dbReference>
<dbReference type="GO" id="GO:0005634">
    <property type="term" value="C:nucleus"/>
    <property type="evidence" value="ECO:0007669"/>
    <property type="project" value="TreeGrafter"/>
</dbReference>
<dbReference type="InterPro" id="IPR039187">
    <property type="entry name" value="SNO_AAA"/>
</dbReference>
<reference evidence="2 3" key="1">
    <citation type="journal article" date="2019" name="G3 (Bethesda)">
        <title>Sequencing of a Wild Apple (Malus baccata) Genome Unravels the Differences Between Cultivated and Wild Apple Species Regarding Disease Resistance and Cold Tolerance.</title>
        <authorList>
            <person name="Chen X."/>
        </authorList>
    </citation>
    <scope>NUCLEOTIDE SEQUENCE [LARGE SCALE GENOMIC DNA]</scope>
    <source>
        <strain evidence="3">cv. Shandingzi</strain>
        <tissue evidence="2">Leaves</tissue>
    </source>
</reference>
<evidence type="ECO:0000313" key="3">
    <source>
        <dbReference type="Proteomes" id="UP000315295"/>
    </source>
</evidence>
<dbReference type="AlphaFoldDB" id="A0A540LDK4"/>
<protein>
    <recommendedName>
        <fullName evidence="1">Strawberry notch AAA domain-containing protein</fullName>
    </recommendedName>
</protein>
<gene>
    <name evidence="2" type="ORF">C1H46_029891</name>
</gene>
<dbReference type="InterPro" id="IPR026741">
    <property type="entry name" value="SNO"/>
</dbReference>
<accession>A0A540LDK4</accession>
<feature type="domain" description="Strawberry notch AAA" evidence="1">
    <location>
        <begin position="96"/>
        <end position="142"/>
    </location>
</feature>
<evidence type="ECO:0000259" key="1">
    <source>
        <dbReference type="Pfam" id="PF13872"/>
    </source>
</evidence>
<dbReference type="PANTHER" id="PTHR12706:SF13">
    <property type="entry name" value="PROTEIN FORGETTER 1"/>
    <property type="match status" value="1"/>
</dbReference>
<sequence length="174" mass="19522">MVTKKTMEVVKSLDLQHYMGRWYVDLVVDVSKLQQFFPPCLPLPFPPEEVNEVVIEVEREKDEGGMVGETFTDYRPPKLSISPHHLDPVVETSSLAAKHLQHLPNSERAGFFFGDEAGVGKGITIAGLIWENWHRGMRKAVISYSGFLPHPDPVMALDLSSLVSVRSFVSDFSI</sequence>
<name>A0A540LDK4_MALBA</name>
<organism evidence="2 3">
    <name type="scientific">Malus baccata</name>
    <name type="common">Siberian crab apple</name>
    <name type="synonym">Pyrus baccata</name>
    <dbReference type="NCBI Taxonomy" id="106549"/>
    <lineage>
        <taxon>Eukaryota</taxon>
        <taxon>Viridiplantae</taxon>
        <taxon>Streptophyta</taxon>
        <taxon>Embryophyta</taxon>
        <taxon>Tracheophyta</taxon>
        <taxon>Spermatophyta</taxon>
        <taxon>Magnoliopsida</taxon>
        <taxon>eudicotyledons</taxon>
        <taxon>Gunneridae</taxon>
        <taxon>Pentapetalae</taxon>
        <taxon>rosids</taxon>
        <taxon>fabids</taxon>
        <taxon>Rosales</taxon>
        <taxon>Rosaceae</taxon>
        <taxon>Amygdaloideae</taxon>
        <taxon>Maleae</taxon>
        <taxon>Malus</taxon>
    </lineage>
</organism>
<dbReference type="GO" id="GO:0042393">
    <property type="term" value="F:histone binding"/>
    <property type="evidence" value="ECO:0007669"/>
    <property type="project" value="TreeGrafter"/>
</dbReference>